<feature type="region of interest" description="Disordered" evidence="2">
    <location>
        <begin position="185"/>
        <end position="208"/>
    </location>
</feature>
<evidence type="ECO:0000256" key="3">
    <source>
        <dbReference type="SAM" id="Phobius"/>
    </source>
</evidence>
<protein>
    <submittedName>
        <fullName evidence="4">Uncharacterized protein</fullName>
    </submittedName>
</protein>
<organism evidence="4 5">
    <name type="scientific">Streptomyces roseochromogenus subsp. oscitans DS 12.976</name>
    <dbReference type="NCBI Taxonomy" id="1352936"/>
    <lineage>
        <taxon>Bacteria</taxon>
        <taxon>Bacillati</taxon>
        <taxon>Actinomycetota</taxon>
        <taxon>Actinomycetes</taxon>
        <taxon>Kitasatosporales</taxon>
        <taxon>Streptomycetaceae</taxon>
        <taxon>Streptomyces</taxon>
    </lineage>
</organism>
<dbReference type="HOGENOM" id="CLU_097113_0_0_11"/>
<keyword evidence="3" id="KW-0812">Transmembrane</keyword>
<reference evidence="4 5" key="1">
    <citation type="journal article" date="2014" name="Genome Announc.">
        <title>Draft Genome Sequence of Streptomyces roseochromogenes subsp. oscitans DS 12.976, Producer of the Aminocoumarin Antibiotic Clorobiocin.</title>
        <authorList>
            <person name="Ruckert C."/>
            <person name="Kalinowski J."/>
            <person name="Heide L."/>
            <person name="Apel A.K."/>
        </authorList>
    </citation>
    <scope>NUCLEOTIDE SEQUENCE [LARGE SCALE GENOMIC DNA]</scope>
    <source>
        <strain evidence="4 5">DS 12.976</strain>
    </source>
</reference>
<evidence type="ECO:0000256" key="1">
    <source>
        <dbReference type="SAM" id="Coils"/>
    </source>
</evidence>
<evidence type="ECO:0000256" key="2">
    <source>
        <dbReference type="SAM" id="MobiDB-lite"/>
    </source>
</evidence>
<accession>V6JUX3</accession>
<keyword evidence="3" id="KW-0472">Membrane</keyword>
<evidence type="ECO:0000313" key="4">
    <source>
        <dbReference type="EMBL" id="EST20669.1"/>
    </source>
</evidence>
<keyword evidence="5" id="KW-1185">Reference proteome</keyword>
<feature type="coiled-coil region" evidence="1">
    <location>
        <begin position="27"/>
        <end position="54"/>
    </location>
</feature>
<dbReference type="AlphaFoldDB" id="V6JUX3"/>
<dbReference type="EMBL" id="AWQX01000345">
    <property type="protein sequence ID" value="EST20669.1"/>
    <property type="molecule type" value="Genomic_DNA"/>
</dbReference>
<gene>
    <name evidence="4" type="ORF">M878_39250</name>
</gene>
<feature type="transmembrane region" description="Helical" evidence="3">
    <location>
        <begin position="6"/>
        <end position="26"/>
    </location>
</feature>
<evidence type="ECO:0000313" key="5">
    <source>
        <dbReference type="Proteomes" id="UP000017984"/>
    </source>
</evidence>
<keyword evidence="3" id="KW-1133">Transmembrane helix</keyword>
<keyword evidence="1" id="KW-0175">Coiled coil</keyword>
<dbReference type="Proteomes" id="UP000017984">
    <property type="component" value="Chromosome"/>
</dbReference>
<name>V6JUX3_STRRC</name>
<comment type="caution">
    <text evidence="4">The sequence shown here is derived from an EMBL/GenBank/DDBJ whole genome shotgun (WGS) entry which is preliminary data.</text>
</comment>
<dbReference type="PATRIC" id="fig|1352936.5.peg.8128"/>
<sequence>MDVNGAAAPVVAVVGVVGTLLSALLTQRAAERSRRREQERAERARARALEAEQLRTCYVALNTASRQYLAALTDQLHALLRTEDPRAARQRLTEARDLHRDVYAEAQMRLPDPVLALAGEVTHALGTLYGRLRRLDDGVPRPGDSLEAAQGQIDALWERLRELRRGMRADLGASGVSGVSGMYRLGPSETGPHRPGTHPGASGASSGC</sequence>
<proteinExistence type="predicted"/>
<dbReference type="STRING" id="1352936.M878_39250"/>
<dbReference type="RefSeq" id="WP_023552687.1">
    <property type="nucleotide sequence ID" value="NZ_CM002285.1"/>
</dbReference>